<dbReference type="InterPro" id="IPR011545">
    <property type="entry name" value="DEAD/DEAH_box_helicase_dom"/>
</dbReference>
<keyword evidence="3" id="KW-0347">Helicase</keyword>
<evidence type="ECO:0000259" key="7">
    <source>
        <dbReference type="PROSITE" id="PS51194"/>
    </source>
</evidence>
<dbReference type="Proteomes" id="UP000240493">
    <property type="component" value="Unassembled WGS sequence"/>
</dbReference>
<evidence type="ECO:0000256" key="5">
    <source>
        <dbReference type="SAM" id="MobiDB-lite"/>
    </source>
</evidence>
<dbReference type="GO" id="GO:0016787">
    <property type="term" value="F:hydrolase activity"/>
    <property type="evidence" value="ECO:0007669"/>
    <property type="project" value="UniProtKB-KW"/>
</dbReference>
<name>A0A2T3Z294_TRIA4</name>
<evidence type="ECO:0000256" key="3">
    <source>
        <dbReference type="ARBA" id="ARBA00022806"/>
    </source>
</evidence>
<evidence type="ECO:0000313" key="8">
    <source>
        <dbReference type="EMBL" id="PTB38932.1"/>
    </source>
</evidence>
<dbReference type="InterPro" id="IPR014001">
    <property type="entry name" value="Helicase_ATP-bd"/>
</dbReference>
<dbReference type="EMBL" id="KZ679265">
    <property type="protein sequence ID" value="PTB38932.1"/>
    <property type="molecule type" value="Genomic_DNA"/>
</dbReference>
<dbReference type="SMART" id="SM00487">
    <property type="entry name" value="DEXDc"/>
    <property type="match status" value="1"/>
</dbReference>
<dbReference type="FunFam" id="3.40.50.300:FF:001039">
    <property type="entry name" value="ATP-dependent RNA helicase DDX60"/>
    <property type="match status" value="1"/>
</dbReference>
<protein>
    <recommendedName>
        <fullName evidence="10">P-loop containing nucleoside triphosphate hydrolase protein</fullName>
    </recommendedName>
</protein>
<evidence type="ECO:0000256" key="2">
    <source>
        <dbReference type="ARBA" id="ARBA00022801"/>
    </source>
</evidence>
<keyword evidence="1" id="KW-0547">Nucleotide-binding</keyword>
<evidence type="ECO:0000313" key="9">
    <source>
        <dbReference type="Proteomes" id="UP000240493"/>
    </source>
</evidence>
<dbReference type="PROSITE" id="PS51192">
    <property type="entry name" value="HELICASE_ATP_BIND_1"/>
    <property type="match status" value="1"/>
</dbReference>
<dbReference type="Pfam" id="PF00271">
    <property type="entry name" value="Helicase_C"/>
    <property type="match status" value="1"/>
</dbReference>
<gene>
    <name evidence="8" type="ORF">M441DRAFT_49295</name>
</gene>
<dbReference type="InterPro" id="IPR059032">
    <property type="entry name" value="WHD_DDX60"/>
</dbReference>
<feature type="compositionally biased region" description="Basic and acidic residues" evidence="5">
    <location>
        <begin position="1165"/>
        <end position="1184"/>
    </location>
</feature>
<dbReference type="Pfam" id="PF26076">
    <property type="entry name" value="WHD_DDX60"/>
    <property type="match status" value="1"/>
</dbReference>
<feature type="region of interest" description="Disordered" evidence="5">
    <location>
        <begin position="1679"/>
        <end position="1699"/>
    </location>
</feature>
<dbReference type="GO" id="GO:0005524">
    <property type="term" value="F:ATP binding"/>
    <property type="evidence" value="ECO:0007669"/>
    <property type="project" value="UniProtKB-KW"/>
</dbReference>
<dbReference type="GO" id="GO:0005737">
    <property type="term" value="C:cytoplasm"/>
    <property type="evidence" value="ECO:0007669"/>
    <property type="project" value="TreeGrafter"/>
</dbReference>
<dbReference type="OrthoDB" id="2320933at2759"/>
<dbReference type="InterPro" id="IPR001650">
    <property type="entry name" value="Helicase_C-like"/>
</dbReference>
<dbReference type="GO" id="GO:0003676">
    <property type="term" value="F:nucleic acid binding"/>
    <property type="evidence" value="ECO:0007669"/>
    <property type="project" value="InterPro"/>
</dbReference>
<keyword evidence="9" id="KW-1185">Reference proteome</keyword>
<organism evidence="8 9">
    <name type="scientific">Trichoderma asperellum (strain ATCC 204424 / CBS 433.97 / NBRC 101777)</name>
    <dbReference type="NCBI Taxonomy" id="1042311"/>
    <lineage>
        <taxon>Eukaryota</taxon>
        <taxon>Fungi</taxon>
        <taxon>Dikarya</taxon>
        <taxon>Ascomycota</taxon>
        <taxon>Pezizomycotina</taxon>
        <taxon>Sordariomycetes</taxon>
        <taxon>Hypocreomycetidae</taxon>
        <taxon>Hypocreales</taxon>
        <taxon>Hypocreaceae</taxon>
        <taxon>Trichoderma</taxon>
    </lineage>
</organism>
<keyword evidence="4" id="KW-0067">ATP-binding</keyword>
<evidence type="ECO:0000256" key="4">
    <source>
        <dbReference type="ARBA" id="ARBA00022840"/>
    </source>
</evidence>
<accession>A0A2T3Z294</accession>
<dbReference type="SUPFAM" id="SSF52540">
    <property type="entry name" value="P-loop containing nucleoside triphosphate hydrolases"/>
    <property type="match status" value="1"/>
</dbReference>
<dbReference type="Pfam" id="PF00270">
    <property type="entry name" value="DEAD"/>
    <property type="match status" value="1"/>
</dbReference>
<dbReference type="STRING" id="1042311.A0A2T3Z294"/>
<evidence type="ECO:0000256" key="1">
    <source>
        <dbReference type="ARBA" id="ARBA00022741"/>
    </source>
</evidence>
<dbReference type="InterPro" id="IPR027417">
    <property type="entry name" value="P-loop_NTPase"/>
</dbReference>
<feature type="compositionally biased region" description="Low complexity" evidence="5">
    <location>
        <begin position="526"/>
        <end position="537"/>
    </location>
</feature>
<dbReference type="PROSITE" id="PS51194">
    <property type="entry name" value="HELICASE_CTER"/>
    <property type="match status" value="1"/>
</dbReference>
<dbReference type="PANTHER" id="PTHR44533">
    <property type="entry name" value="DEAD/H RNA HELICASE, PUTATIVE-RELATED"/>
    <property type="match status" value="1"/>
</dbReference>
<dbReference type="Gene3D" id="3.40.50.300">
    <property type="entry name" value="P-loop containing nucleotide triphosphate hydrolases"/>
    <property type="match status" value="2"/>
</dbReference>
<feature type="region of interest" description="Disordered" evidence="5">
    <location>
        <begin position="507"/>
        <end position="565"/>
    </location>
</feature>
<feature type="region of interest" description="Disordered" evidence="5">
    <location>
        <begin position="1154"/>
        <end position="1184"/>
    </location>
</feature>
<proteinExistence type="predicted"/>
<keyword evidence="2" id="KW-0378">Hydrolase</keyword>
<reference evidence="8 9" key="1">
    <citation type="submission" date="2016-07" db="EMBL/GenBank/DDBJ databases">
        <title>Multiple horizontal gene transfer events from other fungi enriched the ability of initially mycotrophic Trichoderma (Ascomycota) to feed on dead plant biomass.</title>
        <authorList>
            <consortium name="DOE Joint Genome Institute"/>
            <person name="Aerts A."/>
            <person name="Atanasova L."/>
            <person name="Chenthamara K."/>
            <person name="Zhang J."/>
            <person name="Grujic M."/>
            <person name="Henrissat B."/>
            <person name="Kuo A."/>
            <person name="Salamov A."/>
            <person name="Lipzen A."/>
            <person name="Labutti K."/>
            <person name="Barry K."/>
            <person name="Miao Y."/>
            <person name="Rahimi M.J."/>
            <person name="Shen Q."/>
            <person name="Grigoriev I.V."/>
            <person name="Kubicek C.P."/>
            <person name="Druzhinina I.S."/>
        </authorList>
    </citation>
    <scope>NUCLEOTIDE SEQUENCE [LARGE SCALE GENOMIC DNA]</scope>
    <source>
        <strain evidence="8 9">CBS 433.97</strain>
    </source>
</reference>
<dbReference type="Pfam" id="PF23002">
    <property type="entry name" value="PIN-like_DDX60"/>
    <property type="match status" value="1"/>
</dbReference>
<dbReference type="PANTHER" id="PTHR44533:SF4">
    <property type="entry name" value="DEAD_H RNA HELICASE, PUTATIVE-RELATED"/>
    <property type="match status" value="1"/>
</dbReference>
<dbReference type="InterPro" id="IPR055124">
    <property type="entry name" value="PIN-like_DDX60"/>
</dbReference>
<dbReference type="SMART" id="SM00490">
    <property type="entry name" value="HELICc"/>
    <property type="match status" value="1"/>
</dbReference>
<feature type="domain" description="Helicase ATP-binding" evidence="6">
    <location>
        <begin position="745"/>
        <end position="919"/>
    </location>
</feature>
<sequence>MGDTESPESILNSWYNHLSPSRVDLIGDIAGKEPFLIHGESLIRHCLEESPANFQDGFQLLHAVYFVERFLSNLQRRGCDFDVVFFRNLRDLCVPYNSGWEYKYQLARTIIIKHLQRYAQKCAKNGARASVLEFDSPFGKEFADYLNGLPIHFVLCHDGVEYQVKDTIALRYMIRYLISKGKNVAVINALKWKSSKAYAPLLSRSSTPLMPIPVKREFDSPFKPLFDLKDGRIQPLVYETNNLTVREHLGIAACLSLLRMQKDGLTNEEHFDIQERIRAFLLHLAVLKHCTLLERQHWVVSQQRHPHPEDDKFLHHVIEISWVLLENDKWMTNLNSTDENWDLYDAFDGFLFHFILKSLRAAEWLPNQIIQSWQHLWSAFRSGTDADFSENLPELSNPADEFLPRDSNDEEVSALPFSHPVLNGFLQDIKLKESQDVQDSSSSSVFEDLHHWHNTKLLIPTRKIERLGFFARKKKQGLLASMVAHSASLTNAKGKLIDPEIIIVKKQKATKKPKNNKTDVNNSGRPQSQPLPQPLSKKPGRNASKPGGKESAFRAAQEVQEQKASAKRNNTVTLWGLKCWDLEKEHSLLDRYLKALKFLTERTKADKVALGSEVHLYLCHILGQLWAKARENANADPNTKSYLIAIIWRWLQEMRNTEVSKEVHQSVQKLTNYLEIPCPALIAGSQTQKMSFKFDYSPIKGMKKIMSNYREMQLEYAAPYMDRSFDSRQDQRVLFDPDGWQVKVLDSIDANNSLLVIAPTSAGKTFISFYAMKKILEESDDGVLVYVAPTKALVNQIAAEIGARFTKSYHKQAGKSVWAIYTRDYRLHSPTGCQILVTVPHMLQILLLAPTNAKGPNAWSRRIKRIIFDEVHCIGQDADGVVWEQLLLSAPCPVIALSATIGNPEPFREWLSQVQQKKGLKLDMVVHTARYSDLRKFIHVRQERDSFQGLRRNKSLPVPGLDEGEKCCASVQFIHPVAALTERARTALDDLSLEARDCLRLWESMKKVLSDEDVVKFGVPDPSTILPETISKSDVLRWEMELKGALRRIIESRDSAFQNVRKLLEPPLATEKKRPSKPEARYIDDLESMFDLAVDLYNQGALPALVFHYDTHGCEDIVRLMLSKLVNTEKNWKNESSEWAQKLKDFEAWEKAKSLQQRKKPVQRTKGDASDGSRTSKLEQLREEADADISPWESFKPDDPLEQFNFADTTKMQMSEVLEMMASLQGRVSHWLLSALGRGLGVHHAGLNREYRQTVEVMFRKGYLRLVAATGTLALGINMPCKTVVFHGDSVFLTAQNFRQASGRAGRRGFDLLGNIVFNRIPRERVYEIMSARLPGLNGQFPISTTLILRLFSLLHGSENCTFAVNMVQSLLSQTRLYLGGPESEMSIKHHVRFSIEYLRRQNLLSATGIPINFASIIGHLYFMENAVFAFHSLLRGGYFHELCSDIYINRDRVLLEMMLVLSHLFVRVPAKRTKRMVEIAQTSSSVIFLPPLPEKAENLLLRHNEETLSIFKRYVQSYVSHSLKDTRDRVLPFTQTAVGQEKPVHWLDADYEASRMVRSPFVALSRSTDNFKTVHDLCQTVRGDVFLEESAIPSIPIWPHDTDVEFNAHLYDFYKHGSALVLARDNGIRPGDVWYHLKEFSRTLSTIISSLTVLMDASEMDLEEEFEDFENEAEMMPSDGYASSELDGGSSTETPPSSFTMYGWDKDGDATGAYRKGGSLYKVLQAFIMLREEFDAKFYRMWA</sequence>
<dbReference type="GO" id="GO:0004386">
    <property type="term" value="F:helicase activity"/>
    <property type="evidence" value="ECO:0007669"/>
    <property type="project" value="UniProtKB-KW"/>
</dbReference>
<dbReference type="InterPro" id="IPR052431">
    <property type="entry name" value="SKI2_subfamily_helicases"/>
</dbReference>
<feature type="compositionally biased region" description="Polar residues" evidence="5">
    <location>
        <begin position="1690"/>
        <end position="1699"/>
    </location>
</feature>
<evidence type="ECO:0008006" key="10">
    <source>
        <dbReference type="Google" id="ProtNLM"/>
    </source>
</evidence>
<feature type="domain" description="Helicase C-terminal" evidence="7">
    <location>
        <begin position="1177"/>
        <end position="1349"/>
    </location>
</feature>
<evidence type="ECO:0000259" key="6">
    <source>
        <dbReference type="PROSITE" id="PS51192"/>
    </source>
</evidence>